<feature type="domain" description="Transcription factor CBF/NF-Y/archaeal histone" evidence="1">
    <location>
        <begin position="47"/>
        <end position="91"/>
    </location>
</feature>
<dbReference type="Pfam" id="PF00808">
    <property type="entry name" value="CBFD_NFYB_HMF"/>
    <property type="match status" value="1"/>
</dbReference>
<protein>
    <recommendedName>
        <fullName evidence="1">Transcription factor CBF/NF-Y/archaeal histone domain-containing protein</fullName>
    </recommendedName>
</protein>
<gene>
    <name evidence="2" type="ORF">NAES01612_LOCUS10877</name>
</gene>
<dbReference type="EMBL" id="HBKR01016434">
    <property type="protein sequence ID" value="CAE2304453.1"/>
    <property type="molecule type" value="Transcribed_RNA"/>
</dbReference>
<dbReference type="InterPro" id="IPR009072">
    <property type="entry name" value="Histone-fold"/>
</dbReference>
<accession>A0A7S4KSX7</accession>
<proteinExistence type="predicted"/>
<name>A0A7S4KSX7_9EUKA</name>
<sequence length="146" mass="16668">MPEKGKSSEWTEYITSITTLLADTEKEYDCRTEREKLDGSRDNHVRATRYSADAIEYIKQLCGAFIQDFTRDAIEVAKANKKKTVNYTEHILPIIDPQCNREPSKKAEVEKKLAQAARKWEFLGSALRPEAPVEEESLPAEVESCE</sequence>
<dbReference type="Gene3D" id="1.10.20.10">
    <property type="entry name" value="Histone, subunit A"/>
    <property type="match status" value="1"/>
</dbReference>
<dbReference type="SUPFAM" id="SSF47113">
    <property type="entry name" value="Histone-fold"/>
    <property type="match status" value="1"/>
</dbReference>
<evidence type="ECO:0000259" key="1">
    <source>
        <dbReference type="Pfam" id="PF00808"/>
    </source>
</evidence>
<dbReference type="AlphaFoldDB" id="A0A7S4KSX7"/>
<dbReference type="GO" id="GO:0046982">
    <property type="term" value="F:protein heterodimerization activity"/>
    <property type="evidence" value="ECO:0007669"/>
    <property type="project" value="InterPro"/>
</dbReference>
<reference evidence="2" key="1">
    <citation type="submission" date="2021-01" db="EMBL/GenBank/DDBJ databases">
        <authorList>
            <person name="Corre E."/>
            <person name="Pelletier E."/>
            <person name="Niang G."/>
            <person name="Scheremetjew M."/>
            <person name="Finn R."/>
            <person name="Kale V."/>
            <person name="Holt S."/>
            <person name="Cochrane G."/>
            <person name="Meng A."/>
            <person name="Brown T."/>
            <person name="Cohen L."/>
        </authorList>
    </citation>
    <scope>NUCLEOTIDE SEQUENCE</scope>
    <source>
        <strain evidence="2">SoJaBio B1-5/56/2</strain>
    </source>
</reference>
<dbReference type="InterPro" id="IPR003958">
    <property type="entry name" value="CBFA_NFYB_domain"/>
</dbReference>
<evidence type="ECO:0000313" key="2">
    <source>
        <dbReference type="EMBL" id="CAE2304453.1"/>
    </source>
</evidence>
<organism evidence="2">
    <name type="scientific">Paramoeba aestuarina</name>
    <dbReference type="NCBI Taxonomy" id="180227"/>
    <lineage>
        <taxon>Eukaryota</taxon>
        <taxon>Amoebozoa</taxon>
        <taxon>Discosea</taxon>
        <taxon>Flabellinia</taxon>
        <taxon>Dactylopodida</taxon>
        <taxon>Paramoebidae</taxon>
        <taxon>Paramoeba</taxon>
    </lineage>
</organism>